<dbReference type="InterPro" id="IPR036514">
    <property type="entry name" value="SGNH_hydro_sf"/>
</dbReference>
<evidence type="ECO:0000313" key="2">
    <source>
        <dbReference type="Proteomes" id="UP000231259"/>
    </source>
</evidence>
<dbReference type="Gene3D" id="3.40.50.1110">
    <property type="entry name" value="SGNH hydrolase"/>
    <property type="match status" value="1"/>
</dbReference>
<organism evidence="1 2">
    <name type="scientific">Puniceibacterium antarcticum</name>
    <dbReference type="NCBI Taxonomy" id="1206336"/>
    <lineage>
        <taxon>Bacteria</taxon>
        <taxon>Pseudomonadati</taxon>
        <taxon>Pseudomonadota</taxon>
        <taxon>Alphaproteobacteria</taxon>
        <taxon>Rhodobacterales</taxon>
        <taxon>Paracoccaceae</taxon>
        <taxon>Puniceibacterium</taxon>
    </lineage>
</organism>
<dbReference type="EMBL" id="AWWI01000046">
    <property type="protein sequence ID" value="PIL21172.1"/>
    <property type="molecule type" value="Genomic_DNA"/>
</dbReference>
<accession>A0A2G8RI35</accession>
<sequence>MLVMIGAGLGLGRHFAALLGGIPAAPPPVAAPALLPASATSRWHPAFSEVTTSGGRLVTASDLAGLAALSAGGPGIGPKAMTDGQGHKFWRFEGSQFLNVAGSLVCSSRDMSVFMVGRVPRHPPTYNRFLSMGNVAQGTQVNTLGGPLESRVVSQSAGHVQSFGKLAYTAASGSEWLVPGAQKQVIGAAAAAGGTRLFLNERFVDVAVALAATGVGGAEIGRYAWSPGTSGGWGVFDLYEMVVFSPGLANAAALAVSEALMSAHGIVPVQHQLILEGDSITQGTGDVSEALSCAAILTNPGTTWVPPGWRVINKGISGNQVGDLVIKRDTANGWATQKLPGQNVLAFEIGRNDWVAGGKSAAQHYANVVSYLNTATTGVLQRGWTVRAMANIAGTSGLMPVIEAHRASLRSPQFLTDTASGAGQAFAGRVSIVSTDLIGHNGDTRLLDSDDASDTTYYAGDSTHPGPLGAEIRVTGGETPQYAVAAGL</sequence>
<protein>
    <submittedName>
        <fullName evidence="1">Uncharacterized protein</fullName>
    </submittedName>
</protein>
<dbReference type="AlphaFoldDB" id="A0A2G8RI35"/>
<dbReference type="GO" id="GO:0016788">
    <property type="term" value="F:hydrolase activity, acting on ester bonds"/>
    <property type="evidence" value="ECO:0007669"/>
    <property type="project" value="UniProtKB-ARBA"/>
</dbReference>
<comment type="caution">
    <text evidence="1">The sequence shown here is derived from an EMBL/GenBank/DDBJ whole genome shotgun (WGS) entry which is preliminary data.</text>
</comment>
<dbReference type="Proteomes" id="UP000231259">
    <property type="component" value="Unassembled WGS sequence"/>
</dbReference>
<gene>
    <name evidence="1" type="ORF">P775_05685</name>
</gene>
<evidence type="ECO:0000313" key="1">
    <source>
        <dbReference type="EMBL" id="PIL21172.1"/>
    </source>
</evidence>
<name>A0A2G8RI35_9RHOB</name>
<proteinExistence type="predicted"/>
<reference evidence="1 2" key="1">
    <citation type="submission" date="2013-09" db="EMBL/GenBank/DDBJ databases">
        <title>Genome sequencing of Phaeobacter antarcticus sp. nov. SM1211.</title>
        <authorList>
            <person name="Zhang X.-Y."/>
            <person name="Liu C."/>
            <person name="Chen X.-L."/>
            <person name="Xie B.-B."/>
            <person name="Qin Q.-L."/>
            <person name="Rong J.-C."/>
            <person name="Zhang Y.-Z."/>
        </authorList>
    </citation>
    <scope>NUCLEOTIDE SEQUENCE [LARGE SCALE GENOMIC DNA]</scope>
    <source>
        <strain evidence="1 2">SM1211</strain>
    </source>
</reference>
<keyword evidence="2" id="KW-1185">Reference proteome</keyword>
<dbReference type="SUPFAM" id="SSF52266">
    <property type="entry name" value="SGNH hydrolase"/>
    <property type="match status" value="1"/>
</dbReference>